<evidence type="ECO:0000313" key="2">
    <source>
        <dbReference type="EMBL" id="VDK58067.1"/>
    </source>
</evidence>
<sequence length="103" mass="11514">MQFVGRLKGELPGLDEGQSEDEQIEEDEVDEARQHKNADGWFSAFRALVGNKKLTAEDIQPAPLHSQFEFLRCFPKNEQPDCCLSRAITAAVTIPQYYGLTGA</sequence>
<dbReference type="AlphaFoldDB" id="A0A183DF59"/>
<evidence type="ECO:0000256" key="1">
    <source>
        <dbReference type="SAM" id="MobiDB-lite"/>
    </source>
</evidence>
<protein>
    <submittedName>
        <fullName evidence="2 4">Uncharacterized protein</fullName>
    </submittedName>
</protein>
<evidence type="ECO:0000313" key="4">
    <source>
        <dbReference type="WBParaSite" id="GPUH_0000735901-mRNA-1"/>
    </source>
</evidence>
<accession>A0A183DF59</accession>
<evidence type="ECO:0000313" key="3">
    <source>
        <dbReference type="Proteomes" id="UP000271098"/>
    </source>
</evidence>
<dbReference type="EMBL" id="UYRT01018893">
    <property type="protein sequence ID" value="VDK58067.1"/>
    <property type="molecule type" value="Genomic_DNA"/>
</dbReference>
<name>A0A183DF59_9BILA</name>
<dbReference type="Proteomes" id="UP000271098">
    <property type="component" value="Unassembled WGS sequence"/>
</dbReference>
<feature type="region of interest" description="Disordered" evidence="1">
    <location>
        <begin position="1"/>
        <end position="31"/>
    </location>
</feature>
<proteinExistence type="predicted"/>
<keyword evidence="3" id="KW-1185">Reference proteome</keyword>
<feature type="compositionally biased region" description="Acidic residues" evidence="1">
    <location>
        <begin position="17"/>
        <end position="30"/>
    </location>
</feature>
<organism evidence="4">
    <name type="scientific">Gongylonema pulchrum</name>
    <dbReference type="NCBI Taxonomy" id="637853"/>
    <lineage>
        <taxon>Eukaryota</taxon>
        <taxon>Metazoa</taxon>
        <taxon>Ecdysozoa</taxon>
        <taxon>Nematoda</taxon>
        <taxon>Chromadorea</taxon>
        <taxon>Rhabditida</taxon>
        <taxon>Spirurina</taxon>
        <taxon>Spiruromorpha</taxon>
        <taxon>Spiruroidea</taxon>
        <taxon>Gongylonematidae</taxon>
        <taxon>Gongylonema</taxon>
    </lineage>
</organism>
<gene>
    <name evidence="2" type="ORF">GPUH_LOCUS7358</name>
</gene>
<reference evidence="4" key="1">
    <citation type="submission" date="2016-06" db="UniProtKB">
        <authorList>
            <consortium name="WormBaseParasite"/>
        </authorList>
    </citation>
    <scope>IDENTIFICATION</scope>
</reference>
<dbReference type="WBParaSite" id="GPUH_0000735901-mRNA-1">
    <property type="protein sequence ID" value="GPUH_0000735901-mRNA-1"/>
    <property type="gene ID" value="GPUH_0000735901"/>
</dbReference>
<reference evidence="2 3" key="2">
    <citation type="submission" date="2018-11" db="EMBL/GenBank/DDBJ databases">
        <authorList>
            <consortium name="Pathogen Informatics"/>
        </authorList>
    </citation>
    <scope>NUCLEOTIDE SEQUENCE [LARGE SCALE GENOMIC DNA]</scope>
</reference>